<evidence type="ECO:0000313" key="3">
    <source>
        <dbReference type="Proteomes" id="UP000077013"/>
    </source>
</evidence>
<reference evidence="2 3" key="1">
    <citation type="submission" date="2016-02" db="EMBL/GenBank/DDBJ databases">
        <title>Ulvibacter sp. LPB0005, isolated from Thais luteostoma.</title>
        <authorList>
            <person name="Shin S.-K."/>
            <person name="Yi H."/>
        </authorList>
    </citation>
    <scope>NUCLEOTIDE SEQUENCE [LARGE SCALE GENOMIC DNA]</scope>
    <source>
        <strain evidence="2 3">LPB0005</strain>
    </source>
</reference>
<dbReference type="OrthoDB" id="9795226at2"/>
<evidence type="ECO:0000313" key="2">
    <source>
        <dbReference type="EMBL" id="OAB76132.1"/>
    </source>
</evidence>
<dbReference type="Gene3D" id="2.60.40.1470">
    <property type="entry name" value="ApaG domain"/>
    <property type="match status" value="1"/>
</dbReference>
<dbReference type="Pfam" id="PF04379">
    <property type="entry name" value="DUF525"/>
    <property type="match status" value="1"/>
</dbReference>
<feature type="domain" description="ApaG" evidence="1">
    <location>
        <begin position="3"/>
        <end position="128"/>
    </location>
</feature>
<name>A0A167F2U4_9FLAO</name>
<dbReference type="RefSeq" id="WP_068593388.1">
    <property type="nucleotide sequence ID" value="NZ_LRXL01000052.1"/>
</dbReference>
<dbReference type="PANTHER" id="PTHR14289">
    <property type="entry name" value="F-BOX ONLY PROTEIN 3"/>
    <property type="match status" value="1"/>
</dbReference>
<dbReference type="AlphaFoldDB" id="A0A167F2U4"/>
<dbReference type="NCBIfam" id="NF003967">
    <property type="entry name" value="PRK05461.1"/>
    <property type="match status" value="1"/>
</dbReference>
<dbReference type="STRING" id="1763537.ULVI_13835"/>
<dbReference type="PROSITE" id="PS51087">
    <property type="entry name" value="APAG"/>
    <property type="match status" value="1"/>
</dbReference>
<dbReference type="InterPro" id="IPR007474">
    <property type="entry name" value="ApaG_domain"/>
</dbReference>
<keyword evidence="3" id="KW-1185">Reference proteome</keyword>
<gene>
    <name evidence="2" type="ORF">ULVI_13835</name>
</gene>
<accession>A0A167F2U4</accession>
<dbReference type="Proteomes" id="UP000077013">
    <property type="component" value="Unassembled WGS sequence"/>
</dbReference>
<proteinExistence type="predicted"/>
<dbReference type="PANTHER" id="PTHR14289:SF16">
    <property type="entry name" value="POLYMERASE DELTA-INTERACTING PROTEIN 2"/>
    <property type="match status" value="1"/>
</dbReference>
<dbReference type="InterPro" id="IPR036767">
    <property type="entry name" value="ApaG_sf"/>
</dbReference>
<dbReference type="SUPFAM" id="SSF110069">
    <property type="entry name" value="ApaG-like"/>
    <property type="match status" value="1"/>
</dbReference>
<organism evidence="2 3">
    <name type="scientific">Cochleicola gelatinilyticus</name>
    <dbReference type="NCBI Taxonomy" id="1763537"/>
    <lineage>
        <taxon>Bacteria</taxon>
        <taxon>Pseudomonadati</taxon>
        <taxon>Bacteroidota</taxon>
        <taxon>Flavobacteriia</taxon>
        <taxon>Flavobacteriales</taxon>
        <taxon>Flavobacteriaceae</taxon>
        <taxon>Cochleicola</taxon>
    </lineage>
</organism>
<dbReference type="EMBL" id="LRXL01000052">
    <property type="protein sequence ID" value="OAB76132.1"/>
    <property type="molecule type" value="Genomic_DNA"/>
</dbReference>
<sequence length="128" mass="14388">MVQLITQGIKVSIVTRFEGAYYEDIKTQYAFSYTITIENQSEHTVQLASRYWEIRDSLNAVEVVEGDGVIGVQPTLKSGEKHTYSSGCLLQSPFGSMQGYYRMINFSTNSLFKVAIPNFKLNAPFAVN</sequence>
<dbReference type="GO" id="GO:0070987">
    <property type="term" value="P:error-free translesion synthesis"/>
    <property type="evidence" value="ECO:0007669"/>
    <property type="project" value="TreeGrafter"/>
</dbReference>
<protein>
    <submittedName>
        <fullName evidence="2">Co2+/Mg2+ efflux protein ApaG</fullName>
    </submittedName>
</protein>
<evidence type="ECO:0000259" key="1">
    <source>
        <dbReference type="PROSITE" id="PS51087"/>
    </source>
</evidence>
<comment type="caution">
    <text evidence="2">The sequence shown here is derived from an EMBL/GenBank/DDBJ whole genome shotgun (WGS) entry which is preliminary data.</text>
</comment>